<feature type="transmembrane region" description="Helical" evidence="1">
    <location>
        <begin position="125"/>
        <end position="149"/>
    </location>
</feature>
<evidence type="ECO:0000256" key="1">
    <source>
        <dbReference type="SAM" id="Phobius"/>
    </source>
</evidence>
<name>A0A0B8QEN9_9VIBR</name>
<evidence type="ECO:0000313" key="2">
    <source>
        <dbReference type="EMBL" id="GAM73643.1"/>
    </source>
</evidence>
<sequence length="299" mass="32143">MSLVKSTLNFTSRVITFGGSTKVEVAKQEYDAAFEQYKPLFETVDKIRQQTDGTLEQIGTRLEKINALLNKVEAVLNQEYQTKSNTQSSTINSSLSSIQNFNTSLNTIQNAGFGTMVGGSTAVGAWALVSTIGSASTGASIAGLSGVAASNATLAWFGGGSLAAGGAGMAGGMAVLGGVVAAPILYFVAKGAHKKANNIAEQTTVLRDEIDKLQTLIPVAKLELEKAQKSAVYIHEISTRYEVTATQLLKDFAINESNKFKWYKTRTWFGPKYDHQERVKLTEILALETEHYLSLLGKS</sequence>
<organism evidence="2 3">
    <name type="scientific">Vibrio ishigakensis</name>
    <dbReference type="NCBI Taxonomy" id="1481914"/>
    <lineage>
        <taxon>Bacteria</taxon>
        <taxon>Pseudomonadati</taxon>
        <taxon>Pseudomonadota</taxon>
        <taxon>Gammaproteobacteria</taxon>
        <taxon>Vibrionales</taxon>
        <taxon>Vibrionaceae</taxon>
        <taxon>Vibrio</taxon>
    </lineage>
</organism>
<dbReference type="STRING" id="1481914.JCM19241_3098"/>
<reference evidence="2 3" key="2">
    <citation type="submission" date="2015-01" db="EMBL/GenBank/DDBJ databases">
        <authorList>
            <consortium name="NBRP consortium"/>
            <person name="Sawabe T."/>
            <person name="Meirelles P."/>
            <person name="Feng G."/>
            <person name="Sayaka M."/>
            <person name="Hattori M."/>
            <person name="Ohkuma M."/>
        </authorList>
    </citation>
    <scope>NUCLEOTIDE SEQUENCE [LARGE SCALE GENOMIC DNA]</scope>
    <source>
        <strain evidence="3">JCM 19241</strain>
    </source>
</reference>
<accession>A0A0B8QEN9</accession>
<evidence type="ECO:0000313" key="3">
    <source>
        <dbReference type="Proteomes" id="UP000031666"/>
    </source>
</evidence>
<protein>
    <submittedName>
        <fullName evidence="2">Uncharacterized protein</fullName>
    </submittedName>
</protein>
<gene>
    <name evidence="2" type="ORF">JCM19241_3098</name>
</gene>
<comment type="caution">
    <text evidence="2">The sequence shown here is derived from an EMBL/GenBank/DDBJ whole genome shotgun (WGS) entry which is preliminary data.</text>
</comment>
<keyword evidence="1" id="KW-1133">Transmembrane helix</keyword>
<dbReference type="Proteomes" id="UP000031666">
    <property type="component" value="Unassembled WGS sequence"/>
</dbReference>
<keyword evidence="1" id="KW-0812">Transmembrane</keyword>
<feature type="transmembrane region" description="Helical" evidence="1">
    <location>
        <begin position="169"/>
        <end position="189"/>
    </location>
</feature>
<proteinExistence type="predicted"/>
<dbReference type="AlphaFoldDB" id="A0A0B8QEN9"/>
<keyword evidence="1" id="KW-0472">Membrane</keyword>
<reference evidence="2 3" key="1">
    <citation type="submission" date="2015-01" db="EMBL/GenBank/DDBJ databases">
        <title>Vibrio sp. C94 JCM 19241 whole genome shotgun sequence.</title>
        <authorList>
            <person name="Sawabe T."/>
            <person name="Meirelles P."/>
            <person name="Feng G."/>
            <person name="Sayaka M."/>
            <person name="Hattori M."/>
            <person name="Ohkuma M."/>
        </authorList>
    </citation>
    <scope>NUCLEOTIDE SEQUENCE [LARGE SCALE GENOMIC DNA]</scope>
    <source>
        <strain evidence="3">JCM 19241</strain>
    </source>
</reference>
<dbReference type="EMBL" id="BBSC01000001">
    <property type="protein sequence ID" value="GAM73643.1"/>
    <property type="molecule type" value="Genomic_DNA"/>
</dbReference>